<dbReference type="Pfam" id="PF12697">
    <property type="entry name" value="Abhydrolase_6"/>
    <property type="match status" value="1"/>
</dbReference>
<dbReference type="Gene3D" id="3.40.50.1820">
    <property type="entry name" value="alpha/beta hydrolase"/>
    <property type="match status" value="1"/>
</dbReference>
<dbReference type="AlphaFoldDB" id="A0A4R4ZJY6"/>
<evidence type="ECO:0000256" key="2">
    <source>
        <dbReference type="SAM" id="Phobius"/>
    </source>
</evidence>
<feature type="domain" description="AB hydrolase-1" evidence="3">
    <location>
        <begin position="108"/>
        <end position="329"/>
    </location>
</feature>
<sequence length="345" mass="37149">MSTDTSPAETKDAPAETKKRKKRRRWPIVLLVIVAVLSTSGLVAMLFMSGPTLGHFRTPEGRAAYVSAYDAAMKTMPAPTATRDVTTTFGTVRTYVWVNDNAVDDVPVVLLPGRSSGVPMWGVNLPDFAAHRTVYAFDAIGDSGLSQQTIPLRDMDDNTRWVDEALTALKLDKVHLVGHSQGGGLATAVAVRYPERLASLTVLEPIMTLGRVPAWIYGWTALASLPGIPKSWRDHALNKIGGVEDEEVDPNDPMARMIAAGAEHYSAGSLPMPTPLTDAELKALPMPVYVALAPDKSLAGGSAADKAKLIPDVQVKVWPKTTHSLPMQAGKPLNDELESFWAAHP</sequence>
<dbReference type="InterPro" id="IPR050266">
    <property type="entry name" value="AB_hydrolase_sf"/>
</dbReference>
<dbReference type="GO" id="GO:0016020">
    <property type="term" value="C:membrane"/>
    <property type="evidence" value="ECO:0007669"/>
    <property type="project" value="TreeGrafter"/>
</dbReference>
<protein>
    <submittedName>
        <fullName evidence="4">Alpha/beta hydrolase</fullName>
    </submittedName>
</protein>
<dbReference type="PANTHER" id="PTHR43798:SF31">
    <property type="entry name" value="AB HYDROLASE SUPERFAMILY PROTEIN YCLE"/>
    <property type="match status" value="1"/>
</dbReference>
<dbReference type="SUPFAM" id="SSF53474">
    <property type="entry name" value="alpha/beta-Hydrolases"/>
    <property type="match status" value="1"/>
</dbReference>
<keyword evidence="2" id="KW-0812">Transmembrane</keyword>
<evidence type="ECO:0000256" key="1">
    <source>
        <dbReference type="ARBA" id="ARBA00022801"/>
    </source>
</evidence>
<dbReference type="OrthoDB" id="8871309at2"/>
<gene>
    <name evidence="4" type="ORF">E1263_24705</name>
</gene>
<evidence type="ECO:0000259" key="3">
    <source>
        <dbReference type="Pfam" id="PF12697"/>
    </source>
</evidence>
<keyword evidence="1 4" id="KW-0378">Hydrolase</keyword>
<dbReference type="InterPro" id="IPR029058">
    <property type="entry name" value="AB_hydrolase_fold"/>
</dbReference>
<accession>A0A4R4ZJY6</accession>
<dbReference type="PRINTS" id="PR00111">
    <property type="entry name" value="ABHYDROLASE"/>
</dbReference>
<dbReference type="GO" id="GO:0016787">
    <property type="term" value="F:hydrolase activity"/>
    <property type="evidence" value="ECO:0007669"/>
    <property type="project" value="UniProtKB-KW"/>
</dbReference>
<organism evidence="4 5">
    <name type="scientific">Kribbella antibiotica</name>
    <dbReference type="NCBI Taxonomy" id="190195"/>
    <lineage>
        <taxon>Bacteria</taxon>
        <taxon>Bacillati</taxon>
        <taxon>Actinomycetota</taxon>
        <taxon>Actinomycetes</taxon>
        <taxon>Propionibacteriales</taxon>
        <taxon>Kribbellaceae</taxon>
        <taxon>Kribbella</taxon>
    </lineage>
</organism>
<dbReference type="InterPro" id="IPR000073">
    <property type="entry name" value="AB_hydrolase_1"/>
</dbReference>
<feature type="transmembrane region" description="Helical" evidence="2">
    <location>
        <begin position="28"/>
        <end position="48"/>
    </location>
</feature>
<comment type="caution">
    <text evidence="4">The sequence shown here is derived from an EMBL/GenBank/DDBJ whole genome shotgun (WGS) entry which is preliminary data.</text>
</comment>
<keyword evidence="2" id="KW-0472">Membrane</keyword>
<proteinExistence type="predicted"/>
<dbReference type="EMBL" id="SMKX01000080">
    <property type="protein sequence ID" value="TDD57052.1"/>
    <property type="molecule type" value="Genomic_DNA"/>
</dbReference>
<evidence type="ECO:0000313" key="5">
    <source>
        <dbReference type="Proteomes" id="UP000295124"/>
    </source>
</evidence>
<keyword evidence="2" id="KW-1133">Transmembrane helix</keyword>
<name>A0A4R4ZJY6_9ACTN</name>
<dbReference type="Proteomes" id="UP000295124">
    <property type="component" value="Unassembled WGS sequence"/>
</dbReference>
<keyword evidence="5" id="KW-1185">Reference proteome</keyword>
<evidence type="ECO:0000313" key="4">
    <source>
        <dbReference type="EMBL" id="TDD57052.1"/>
    </source>
</evidence>
<reference evidence="4 5" key="1">
    <citation type="submission" date="2019-03" db="EMBL/GenBank/DDBJ databases">
        <title>Draft genome sequences of novel Actinobacteria.</title>
        <authorList>
            <person name="Sahin N."/>
            <person name="Ay H."/>
            <person name="Saygin H."/>
        </authorList>
    </citation>
    <scope>NUCLEOTIDE SEQUENCE [LARGE SCALE GENOMIC DNA]</scope>
    <source>
        <strain evidence="4 5">JCM 13523</strain>
    </source>
</reference>
<dbReference type="RefSeq" id="WP_132171359.1">
    <property type="nucleotide sequence ID" value="NZ_SMKX01000080.1"/>
</dbReference>
<dbReference type="PANTHER" id="PTHR43798">
    <property type="entry name" value="MONOACYLGLYCEROL LIPASE"/>
    <property type="match status" value="1"/>
</dbReference>